<dbReference type="STRING" id="2512241.A0A553HQB7"/>
<accession>A0A553HQB7</accession>
<evidence type="ECO:0000313" key="4">
    <source>
        <dbReference type="EMBL" id="TRX90137.1"/>
    </source>
</evidence>
<evidence type="ECO:0000256" key="2">
    <source>
        <dbReference type="ARBA" id="ARBA00023242"/>
    </source>
</evidence>
<evidence type="ECO:0000313" key="5">
    <source>
        <dbReference type="Proteomes" id="UP000319160"/>
    </source>
</evidence>
<comment type="caution">
    <text evidence="4">The sequence shown here is derived from an EMBL/GenBank/DDBJ whole genome shotgun (WGS) entry which is preliminary data.</text>
</comment>
<comment type="subcellular location">
    <subcellularLocation>
        <location evidence="1">Nucleus</location>
    </subcellularLocation>
</comment>
<dbReference type="EMBL" id="VFLP01000059">
    <property type="protein sequence ID" value="TRX90137.1"/>
    <property type="molecule type" value="Genomic_DNA"/>
</dbReference>
<dbReference type="InterPro" id="IPR007219">
    <property type="entry name" value="XnlR_reg_dom"/>
</dbReference>
<dbReference type="GO" id="GO:0003677">
    <property type="term" value="F:DNA binding"/>
    <property type="evidence" value="ECO:0007669"/>
    <property type="project" value="InterPro"/>
</dbReference>
<dbReference type="GO" id="GO:0005634">
    <property type="term" value="C:nucleus"/>
    <property type="evidence" value="ECO:0007669"/>
    <property type="project" value="UniProtKB-SubCell"/>
</dbReference>
<dbReference type="Pfam" id="PF04082">
    <property type="entry name" value="Fungal_trans"/>
    <property type="match status" value="1"/>
</dbReference>
<dbReference type="OrthoDB" id="4934715at2759"/>
<dbReference type="Proteomes" id="UP000319160">
    <property type="component" value="Unassembled WGS sequence"/>
</dbReference>
<dbReference type="PANTHER" id="PTHR31001:SF49">
    <property type="entry name" value="ZN(II)2CYS6 TRANSCRIPTION FACTOR (EUROFUNG)"/>
    <property type="match status" value="1"/>
</dbReference>
<reference evidence="5" key="1">
    <citation type="submission" date="2019-06" db="EMBL/GenBank/DDBJ databases">
        <title>Draft genome sequence of the griseofulvin-producing fungus Xylaria cubensis strain G536.</title>
        <authorList>
            <person name="Mead M.E."/>
            <person name="Raja H.A."/>
            <person name="Steenwyk J.L."/>
            <person name="Knowles S.L."/>
            <person name="Oberlies N.H."/>
            <person name="Rokas A."/>
        </authorList>
    </citation>
    <scope>NUCLEOTIDE SEQUENCE [LARGE SCALE GENOMIC DNA]</scope>
    <source>
        <strain evidence="5">G536</strain>
    </source>
</reference>
<dbReference type="CDD" id="cd12148">
    <property type="entry name" value="fungal_TF_MHR"/>
    <property type="match status" value="1"/>
</dbReference>
<name>A0A553HQB7_9PEZI</name>
<evidence type="ECO:0000259" key="3">
    <source>
        <dbReference type="SMART" id="SM00906"/>
    </source>
</evidence>
<dbReference type="AlphaFoldDB" id="A0A553HQB7"/>
<dbReference type="InterPro" id="IPR050613">
    <property type="entry name" value="Sec_Metabolite_Reg"/>
</dbReference>
<keyword evidence="2" id="KW-0539">Nucleus</keyword>
<feature type="domain" description="Xylanolytic transcriptional activator regulatory" evidence="3">
    <location>
        <begin position="272"/>
        <end position="346"/>
    </location>
</feature>
<dbReference type="GO" id="GO:0008270">
    <property type="term" value="F:zinc ion binding"/>
    <property type="evidence" value="ECO:0007669"/>
    <property type="project" value="InterPro"/>
</dbReference>
<sequence>MYSMQSQEVRYYDLWIGRSAHETCPLSRISSRIQRLESLVVSAARGTVGSTQEGAGAETASNPLLRTSNCGIEQSNLAAVPALAGHEMETRLIDTTNWEAVLREIEIIKSNIHDMEDSESPTTNIPLRPSLLFGFTDQVSIEHLVNTLPAKPVTDRLVNVFTRASHFPDVAIHLPTFLKDYKAFWENPSQVDLPWLSILFSIITIALQFVLESGTGIEEIPFPEIAAQQYASKAAECLRRSDYAKPRSKTVEAMLMCLHSEHTWLEEYHFRASLVLSFAIRIAMRSGYHRDPSHFHQISIFDAEIRRRTWSYLVQLDLIFASYLGLPPHVKHHQYDTRLPADIPDEELYPEMTDLPPSRAPNEPSAIGFLNYRAQTAALLDQITEYTASFQELSYEKILDLDRALNEQVNTCPSWLMAPTSSDQSVHEPINVNRAIEIDILQQRARITLHRSFLAPARTNAKYSYSRDACLAAATRVLQHQQTLSNLSFEVDGMVVHNWRALSLMSHDFLLSAMVLCVGIEHTLRDGPVFEAPHNSRYGVGDIREHLQLLESCQKLLTNRKILSPAIHKAVQAIDAIVSQANQVLGSNAELDQVVTNGQWFSSTPADLQTLLGNSLPADVSQVSNAFRGMSNAFFPPAGTYPRSALNPGTRPEMADGLSTIFDWNTWES</sequence>
<keyword evidence="5" id="KW-1185">Reference proteome</keyword>
<organism evidence="4 5">
    <name type="scientific">Xylaria flabelliformis</name>
    <dbReference type="NCBI Taxonomy" id="2512241"/>
    <lineage>
        <taxon>Eukaryota</taxon>
        <taxon>Fungi</taxon>
        <taxon>Dikarya</taxon>
        <taxon>Ascomycota</taxon>
        <taxon>Pezizomycotina</taxon>
        <taxon>Sordariomycetes</taxon>
        <taxon>Xylariomycetidae</taxon>
        <taxon>Xylariales</taxon>
        <taxon>Xylariaceae</taxon>
        <taxon>Xylaria</taxon>
    </lineage>
</organism>
<dbReference type="PANTHER" id="PTHR31001">
    <property type="entry name" value="UNCHARACTERIZED TRANSCRIPTIONAL REGULATORY PROTEIN"/>
    <property type="match status" value="1"/>
</dbReference>
<dbReference type="GO" id="GO:0006351">
    <property type="term" value="P:DNA-templated transcription"/>
    <property type="evidence" value="ECO:0007669"/>
    <property type="project" value="InterPro"/>
</dbReference>
<evidence type="ECO:0000256" key="1">
    <source>
        <dbReference type="ARBA" id="ARBA00004123"/>
    </source>
</evidence>
<protein>
    <recommendedName>
        <fullName evidence="3">Xylanolytic transcriptional activator regulatory domain-containing protein</fullName>
    </recommendedName>
</protein>
<proteinExistence type="predicted"/>
<dbReference type="SMART" id="SM00906">
    <property type="entry name" value="Fungal_trans"/>
    <property type="match status" value="1"/>
</dbReference>
<gene>
    <name evidence="4" type="ORF">FHL15_009056</name>
</gene>